<feature type="region of interest" description="Disordered" evidence="7">
    <location>
        <begin position="1"/>
        <end position="42"/>
    </location>
</feature>
<evidence type="ECO:0000256" key="7">
    <source>
        <dbReference type="SAM" id="MobiDB-lite"/>
    </source>
</evidence>
<dbReference type="InterPro" id="IPR013149">
    <property type="entry name" value="ADH-like_C"/>
</dbReference>
<dbReference type="STRING" id="983966.A0A1E4RZE1"/>
<dbReference type="Pfam" id="PF00107">
    <property type="entry name" value="ADH_zinc_N"/>
    <property type="match status" value="1"/>
</dbReference>
<sequence length="491" mass="53420">MSLPRCPKIKPQGERNSKNFGATTRREPFPTVPSRGSLSATSPRETHVLAMGRLGTHTSSTSHLYQVTSKNRTPAVFTRTKTSAIYNNRSHYSTTTMQGIVYYGPNDLRYEQNVPEPKIEHPDEVLVDVSYCGICGTDLKEVVADPPNFFKQAGGSDPLTGHKPPLCMGHEIAGTVIEVGGNVTDVKVGDHVVIDPSTHCADKDRFFDSTLTAEEDCEECQKGLTNICKNMSLTGLGAQNGGLADKFVTAARHAVVVPKSIPLEIAALAQPLAVSYHAVRISGFKEGSTALIIGGGAIGLSTILCLFGFKASHVVCSEPSKIRRENAEKLGAIGFDPTSVKGDPVAELRKLSPTGHGFDYTFDCSGLEVTLQTAIHAAASNGTVVNIAIWGKNPIRFWPMDVTKHEKKLMGSMCYTREDFEGVLDCFARGDIDDERARRFITTVVSLKNGIEGGFEYLRGHKDSEIKVLITPNNHGELEYSKSFTRIHEHI</sequence>
<feature type="domain" description="Enoyl reductase (ER)" evidence="8">
    <location>
        <begin position="104"/>
        <end position="470"/>
    </location>
</feature>
<dbReference type="InterPro" id="IPR036291">
    <property type="entry name" value="NAD(P)-bd_dom_sf"/>
</dbReference>
<dbReference type="InterPro" id="IPR020843">
    <property type="entry name" value="ER"/>
</dbReference>
<dbReference type="SUPFAM" id="SSF51735">
    <property type="entry name" value="NAD(P)-binding Rossmann-fold domains"/>
    <property type="match status" value="1"/>
</dbReference>
<keyword evidence="5" id="KW-0560">Oxidoreductase</keyword>
<dbReference type="GO" id="GO:0034079">
    <property type="term" value="P:butanediol biosynthetic process"/>
    <property type="evidence" value="ECO:0007669"/>
    <property type="project" value="TreeGrafter"/>
</dbReference>
<dbReference type="SUPFAM" id="SSF50129">
    <property type="entry name" value="GroES-like"/>
    <property type="match status" value="1"/>
</dbReference>
<dbReference type="Gene3D" id="3.90.180.10">
    <property type="entry name" value="Medium-chain alcohol dehydrogenases, catalytic domain"/>
    <property type="match status" value="1"/>
</dbReference>
<dbReference type="RefSeq" id="XP_020069655.1">
    <property type="nucleotide sequence ID" value="XM_020216905.1"/>
</dbReference>
<dbReference type="CDD" id="cd08233">
    <property type="entry name" value="butanediol_DH_like"/>
    <property type="match status" value="1"/>
</dbReference>
<evidence type="ECO:0000256" key="4">
    <source>
        <dbReference type="ARBA" id="ARBA00022833"/>
    </source>
</evidence>
<evidence type="ECO:0000313" key="10">
    <source>
        <dbReference type="Proteomes" id="UP000094389"/>
    </source>
</evidence>
<dbReference type="InterPro" id="IPR011032">
    <property type="entry name" value="GroES-like_sf"/>
</dbReference>
<dbReference type="Gene3D" id="3.40.50.720">
    <property type="entry name" value="NAD(P)-binding Rossmann-like Domain"/>
    <property type="match status" value="1"/>
</dbReference>
<keyword evidence="4 6" id="KW-0862">Zinc</keyword>
<accession>A0A1E4RZE1</accession>
<evidence type="ECO:0000256" key="2">
    <source>
        <dbReference type="ARBA" id="ARBA00008072"/>
    </source>
</evidence>
<evidence type="ECO:0000313" key="9">
    <source>
        <dbReference type="EMBL" id="ODV72616.1"/>
    </source>
</evidence>
<keyword evidence="3 6" id="KW-0479">Metal-binding</keyword>
<dbReference type="InterPro" id="IPR002328">
    <property type="entry name" value="ADH_Zn_CS"/>
</dbReference>
<dbReference type="SMART" id="SM00829">
    <property type="entry name" value="PKS_ER"/>
    <property type="match status" value="1"/>
</dbReference>
<evidence type="ECO:0000256" key="1">
    <source>
        <dbReference type="ARBA" id="ARBA00001947"/>
    </source>
</evidence>
<dbReference type="AlphaFoldDB" id="A0A1E4RZE1"/>
<name>A0A1E4RZE1_CYBJN</name>
<evidence type="ECO:0000256" key="6">
    <source>
        <dbReference type="RuleBase" id="RU361277"/>
    </source>
</evidence>
<evidence type="ECO:0000259" key="8">
    <source>
        <dbReference type="SMART" id="SM00829"/>
    </source>
</evidence>
<comment type="similarity">
    <text evidence="2 6">Belongs to the zinc-containing alcohol dehydrogenase family.</text>
</comment>
<keyword evidence="10" id="KW-1185">Reference proteome</keyword>
<dbReference type="InterPro" id="IPR013154">
    <property type="entry name" value="ADH-like_N"/>
</dbReference>
<proteinExistence type="inferred from homology"/>
<dbReference type="OrthoDB" id="5363962at2759"/>
<evidence type="ECO:0000256" key="3">
    <source>
        <dbReference type="ARBA" id="ARBA00022723"/>
    </source>
</evidence>
<protein>
    <submittedName>
        <fullName evidence="9">GroES-like protein</fullName>
    </submittedName>
</protein>
<dbReference type="PANTHER" id="PTHR43161:SF23">
    <property type="entry name" value="(R,R)-BUTANEDIOL DEHYDROGENASE-RELATED"/>
    <property type="match status" value="1"/>
</dbReference>
<gene>
    <name evidence="9" type="ORF">CYBJADRAFT_178048</name>
</gene>
<dbReference type="PROSITE" id="PS00059">
    <property type="entry name" value="ADH_ZINC"/>
    <property type="match status" value="1"/>
</dbReference>
<reference evidence="9 10" key="1">
    <citation type="journal article" date="2016" name="Proc. Natl. Acad. Sci. U.S.A.">
        <title>Comparative genomics of biotechnologically important yeasts.</title>
        <authorList>
            <person name="Riley R."/>
            <person name="Haridas S."/>
            <person name="Wolfe K.H."/>
            <person name="Lopes M.R."/>
            <person name="Hittinger C.T."/>
            <person name="Goeker M."/>
            <person name="Salamov A.A."/>
            <person name="Wisecaver J.H."/>
            <person name="Long T.M."/>
            <person name="Calvey C.H."/>
            <person name="Aerts A.L."/>
            <person name="Barry K.W."/>
            <person name="Choi C."/>
            <person name="Clum A."/>
            <person name="Coughlan A.Y."/>
            <person name="Deshpande S."/>
            <person name="Douglass A.P."/>
            <person name="Hanson S.J."/>
            <person name="Klenk H.-P."/>
            <person name="LaButti K.M."/>
            <person name="Lapidus A."/>
            <person name="Lindquist E.A."/>
            <person name="Lipzen A.M."/>
            <person name="Meier-Kolthoff J.P."/>
            <person name="Ohm R.A."/>
            <person name="Otillar R.P."/>
            <person name="Pangilinan J.L."/>
            <person name="Peng Y."/>
            <person name="Rokas A."/>
            <person name="Rosa C.A."/>
            <person name="Scheuner C."/>
            <person name="Sibirny A.A."/>
            <person name="Slot J.C."/>
            <person name="Stielow J.B."/>
            <person name="Sun H."/>
            <person name="Kurtzman C.P."/>
            <person name="Blackwell M."/>
            <person name="Grigoriev I.V."/>
            <person name="Jeffries T.W."/>
        </authorList>
    </citation>
    <scope>NUCLEOTIDE SEQUENCE [LARGE SCALE GENOMIC DNA]</scope>
    <source>
        <strain evidence="10">ATCC 18201 / CBS 1600 / BCRC 20928 / JCM 3617 / NBRC 0987 / NRRL Y-1542</strain>
    </source>
</reference>
<evidence type="ECO:0000256" key="5">
    <source>
        <dbReference type="ARBA" id="ARBA00023002"/>
    </source>
</evidence>
<dbReference type="GO" id="GO:0000721">
    <property type="term" value="F:(R,R)-butanediol dehydrogenase activity"/>
    <property type="evidence" value="ECO:0007669"/>
    <property type="project" value="TreeGrafter"/>
</dbReference>
<dbReference type="GO" id="GO:0005737">
    <property type="term" value="C:cytoplasm"/>
    <property type="evidence" value="ECO:0007669"/>
    <property type="project" value="TreeGrafter"/>
</dbReference>
<dbReference type="GeneID" id="30991301"/>
<comment type="cofactor">
    <cofactor evidence="1 6">
        <name>Zn(2+)</name>
        <dbReference type="ChEBI" id="CHEBI:29105"/>
    </cofactor>
</comment>
<dbReference type="OMA" id="EPNLACG"/>
<dbReference type="PANTHER" id="PTHR43161">
    <property type="entry name" value="SORBITOL DEHYDROGENASE"/>
    <property type="match status" value="1"/>
</dbReference>
<dbReference type="Proteomes" id="UP000094389">
    <property type="component" value="Unassembled WGS sequence"/>
</dbReference>
<dbReference type="Pfam" id="PF08240">
    <property type="entry name" value="ADH_N"/>
    <property type="match status" value="1"/>
</dbReference>
<dbReference type="GO" id="GO:0008270">
    <property type="term" value="F:zinc ion binding"/>
    <property type="evidence" value="ECO:0007669"/>
    <property type="project" value="InterPro"/>
</dbReference>
<organism evidence="9 10">
    <name type="scientific">Cyberlindnera jadinii (strain ATCC 18201 / CBS 1600 / BCRC 20928 / JCM 3617 / NBRC 0987 / NRRL Y-1542)</name>
    <name type="common">Torula yeast</name>
    <name type="synonym">Candida utilis</name>
    <dbReference type="NCBI Taxonomy" id="983966"/>
    <lineage>
        <taxon>Eukaryota</taxon>
        <taxon>Fungi</taxon>
        <taxon>Dikarya</taxon>
        <taxon>Ascomycota</taxon>
        <taxon>Saccharomycotina</taxon>
        <taxon>Saccharomycetes</taxon>
        <taxon>Phaffomycetales</taxon>
        <taxon>Phaffomycetaceae</taxon>
        <taxon>Cyberlindnera</taxon>
    </lineage>
</organism>
<dbReference type="EMBL" id="KV453934">
    <property type="protein sequence ID" value="ODV72616.1"/>
    <property type="molecule type" value="Genomic_DNA"/>
</dbReference>